<evidence type="ECO:0000313" key="2">
    <source>
        <dbReference type="EMBL" id="MCV2871046.1"/>
    </source>
</evidence>
<organism evidence="2 3">
    <name type="scientific">Albidovulum litorale</name>
    <dbReference type="NCBI Taxonomy" id="2984134"/>
    <lineage>
        <taxon>Bacteria</taxon>
        <taxon>Pseudomonadati</taxon>
        <taxon>Pseudomonadota</taxon>
        <taxon>Alphaproteobacteria</taxon>
        <taxon>Rhodobacterales</taxon>
        <taxon>Paracoccaceae</taxon>
        <taxon>Albidovulum</taxon>
    </lineage>
</organism>
<dbReference type="Proteomes" id="UP001652564">
    <property type="component" value="Unassembled WGS sequence"/>
</dbReference>
<keyword evidence="1" id="KW-0175">Coiled coil</keyword>
<dbReference type="RefSeq" id="WP_263738238.1">
    <property type="nucleotide sequence ID" value="NZ_JAOWKZ010000001.1"/>
</dbReference>
<keyword evidence="3" id="KW-1185">Reference proteome</keyword>
<protein>
    <recommendedName>
        <fullName evidence="4">Colicin transporter</fullName>
    </recommendedName>
</protein>
<proteinExistence type="predicted"/>
<feature type="coiled-coil region" evidence="1">
    <location>
        <begin position="46"/>
        <end position="151"/>
    </location>
</feature>
<evidence type="ECO:0000313" key="3">
    <source>
        <dbReference type="Proteomes" id="UP001652564"/>
    </source>
</evidence>
<name>A0ABT2ZIT6_9RHOB</name>
<dbReference type="EMBL" id="JAOWKZ010000001">
    <property type="protein sequence ID" value="MCV2871046.1"/>
    <property type="molecule type" value="Genomic_DNA"/>
</dbReference>
<gene>
    <name evidence="2" type="ORF">OEZ71_01925</name>
</gene>
<comment type="caution">
    <text evidence="2">The sequence shown here is derived from an EMBL/GenBank/DDBJ whole genome shotgun (WGS) entry which is preliminary data.</text>
</comment>
<accession>A0ABT2ZIT6</accession>
<reference evidence="2 3" key="1">
    <citation type="submission" date="2022-10" db="EMBL/GenBank/DDBJ databases">
        <title>Defluviimonas sp. nov., isolated from ocean surface sediments.</title>
        <authorList>
            <person name="He W."/>
            <person name="Wang L."/>
            <person name="Zhang D.-F."/>
        </authorList>
    </citation>
    <scope>NUCLEOTIDE SEQUENCE [LARGE SCALE GENOMIC DNA]</scope>
    <source>
        <strain evidence="2 3">WL0050</strain>
    </source>
</reference>
<sequence length="160" mass="17005">MSDMQELARRLSAALERIGTGLEASAADGSAASSSGAGTAALQEALDAERTTNAQLTERVRAIKDKQETMVSALEEKVARLTKQLDASGVELQRQKRLNADLAEANRALSDAATKGMAEPDLINRSLQAELEALRAARAAEMAEMEEILSELKPLIGEVA</sequence>
<evidence type="ECO:0008006" key="4">
    <source>
        <dbReference type="Google" id="ProtNLM"/>
    </source>
</evidence>
<evidence type="ECO:0000256" key="1">
    <source>
        <dbReference type="SAM" id="Coils"/>
    </source>
</evidence>